<organism evidence="1 2">
    <name type="scientific">Pseudomonas plecoglossicida</name>
    <dbReference type="NCBI Taxonomy" id="70775"/>
    <lineage>
        <taxon>Bacteria</taxon>
        <taxon>Pseudomonadati</taxon>
        <taxon>Pseudomonadota</taxon>
        <taxon>Gammaproteobacteria</taxon>
        <taxon>Pseudomonadales</taxon>
        <taxon>Pseudomonadaceae</taxon>
        <taxon>Pseudomonas</taxon>
    </lineage>
</organism>
<dbReference type="InterPro" id="IPR002491">
    <property type="entry name" value="ABC_transptr_periplasmic_BD"/>
</dbReference>
<dbReference type="Pfam" id="PF01497">
    <property type="entry name" value="Peripla_BP_2"/>
    <property type="match status" value="1"/>
</dbReference>
<dbReference type="Gene3D" id="3.40.50.1980">
    <property type="entry name" value="Nitrogenase molybdenum iron protein domain"/>
    <property type="match status" value="2"/>
</dbReference>
<dbReference type="PANTHER" id="PTHR30535:SF4">
    <property type="entry name" value="HEMIN-BINDING PERIPLASMIC PROTEIN HMUT"/>
    <property type="match status" value="1"/>
</dbReference>
<dbReference type="AlphaFoldDB" id="A0A0B5KLX5"/>
<dbReference type="Proteomes" id="UP000218102">
    <property type="component" value="Unassembled WGS sequence"/>
</dbReference>
<name>A0A0B5KLX5_PSEDL</name>
<evidence type="ECO:0000313" key="1">
    <source>
        <dbReference type="EMBL" id="PBJ97617.1"/>
    </source>
</evidence>
<dbReference type="PANTHER" id="PTHR30535">
    <property type="entry name" value="VITAMIN B12-BINDING PROTEIN"/>
    <property type="match status" value="1"/>
</dbReference>
<dbReference type="SUPFAM" id="SSF53807">
    <property type="entry name" value="Helical backbone' metal receptor"/>
    <property type="match status" value="1"/>
</dbReference>
<accession>A0A0B5KLX5</accession>
<dbReference type="RefSeq" id="WP_031325789.1">
    <property type="nucleotide sequence ID" value="NZ_CP010359.1"/>
</dbReference>
<dbReference type="EMBL" id="NTME01000001">
    <property type="protein sequence ID" value="PBJ97617.1"/>
    <property type="molecule type" value="Genomic_DNA"/>
</dbReference>
<evidence type="ECO:0000313" key="2">
    <source>
        <dbReference type="Proteomes" id="UP000218102"/>
    </source>
</evidence>
<dbReference type="STRING" id="1215115.GCA_000688275_03587"/>
<protein>
    <submittedName>
        <fullName evidence="1">Hemin ABC transporter substrate-binding protein</fullName>
    </submittedName>
</protein>
<dbReference type="KEGG" id="ppj:RK21_05892"/>
<sequence length="294" mass="30798">MMRRPVALLALCASVVLSTQALAAELPQRWVSAGGALSEWISALGGEARLVGVDTTSQHPQSLKSLPSVGYQRQLSAEGILSLRPDVLVGTEEMGPPPVLAQIRKAGVRVELFSSKAEVAAVDENLKHLGQLLGAEEQAAVLASGYHQQLDALQARVRQAQAGQKAPGVLLLVGHAGAKPLIAGQGTAGDWLLSQAGGRNLAEHQGYKNSSSEALAALDPDVIVFSDRALADDQALKALLKENPALATSRAVREKRLVSLDPTLLVGGLGPRLPATLQLLAATFYPAAKISLYQ</sequence>
<gene>
    <name evidence="1" type="ORF">CMV24_02580</name>
</gene>
<dbReference type="InterPro" id="IPR050902">
    <property type="entry name" value="ABC_Transporter_SBP"/>
</dbReference>
<proteinExistence type="predicted"/>
<dbReference type="PROSITE" id="PS50983">
    <property type="entry name" value="FE_B12_PBP"/>
    <property type="match status" value="1"/>
</dbReference>
<comment type="caution">
    <text evidence="1">The sequence shown here is derived from an EMBL/GenBank/DDBJ whole genome shotgun (WGS) entry which is preliminary data.</text>
</comment>
<reference evidence="1 2" key="1">
    <citation type="submission" date="2017-09" db="EMBL/GenBank/DDBJ databases">
        <authorList>
            <person name="Ehlers B."/>
            <person name="Leendertz F.H."/>
        </authorList>
    </citation>
    <scope>NUCLEOTIDE SEQUENCE [LARGE SCALE GENOMIC DNA]</scope>
    <source>
        <strain evidence="1 2">DJ-1</strain>
    </source>
</reference>